<accession>G8LWW2</accession>
<protein>
    <recommendedName>
        <fullName evidence="2">UPF0178 protein Clocl_3323</fullName>
    </recommendedName>
</protein>
<dbReference type="Proteomes" id="UP000005435">
    <property type="component" value="Chromosome"/>
</dbReference>
<sequence>MKILVDADACPVKEIIVNIAKSKNVKVIMLIDTSHEIDDGYSEVVIVDKARDSVDFALINKAEKGDIVVTQDYGVAAMALAKGAIAINYDGIIYSDKNMDRLLFERHLAQKIRRSGGRISGPSKRSKEQDEKFEKAFKLLLSVE</sequence>
<dbReference type="InterPro" id="IPR003791">
    <property type="entry name" value="UPF0178"/>
</dbReference>
<dbReference type="PANTHER" id="PTHR35146">
    <property type="entry name" value="UPF0178 PROTEIN YAII"/>
    <property type="match status" value="1"/>
</dbReference>
<gene>
    <name evidence="3" type="ordered locus">Clocl_3323</name>
</gene>
<dbReference type="AlphaFoldDB" id="G8LWW2"/>
<proteinExistence type="inferred from homology"/>
<evidence type="ECO:0000313" key="4">
    <source>
        <dbReference type="Proteomes" id="UP000005435"/>
    </source>
</evidence>
<reference evidence="4" key="1">
    <citation type="submission" date="2011-12" db="EMBL/GenBank/DDBJ databases">
        <title>Complete sequence of Clostridium clariflavum DSM 19732.</title>
        <authorList>
            <consortium name="US DOE Joint Genome Institute"/>
            <person name="Lucas S."/>
            <person name="Han J."/>
            <person name="Lapidus A."/>
            <person name="Cheng J.-F."/>
            <person name="Goodwin L."/>
            <person name="Pitluck S."/>
            <person name="Peters L."/>
            <person name="Teshima H."/>
            <person name="Detter J.C."/>
            <person name="Han C."/>
            <person name="Tapia R."/>
            <person name="Land M."/>
            <person name="Hauser L."/>
            <person name="Kyrpides N."/>
            <person name="Ivanova N."/>
            <person name="Pagani I."/>
            <person name="Kitzmiller T."/>
            <person name="Lynd L."/>
            <person name="Izquierdo J."/>
            <person name="Woyke T."/>
        </authorList>
    </citation>
    <scope>NUCLEOTIDE SEQUENCE [LARGE SCALE GENOMIC DNA]</scope>
    <source>
        <strain evidence="4">DSM 19732 / NBRC 101661 / EBR45</strain>
    </source>
</reference>
<dbReference type="OrthoDB" id="9798918at2"/>
<dbReference type="Pfam" id="PF02639">
    <property type="entry name" value="DUF188"/>
    <property type="match status" value="1"/>
</dbReference>
<evidence type="ECO:0000256" key="2">
    <source>
        <dbReference type="HAMAP-Rule" id="MF_00489"/>
    </source>
</evidence>
<evidence type="ECO:0000313" key="3">
    <source>
        <dbReference type="EMBL" id="AEV69823.1"/>
    </source>
</evidence>
<comment type="similarity">
    <text evidence="1 2">Belongs to the UPF0178 family.</text>
</comment>
<dbReference type="EMBL" id="CP003065">
    <property type="protein sequence ID" value="AEV69823.1"/>
    <property type="molecule type" value="Genomic_DNA"/>
</dbReference>
<dbReference type="PANTHER" id="PTHR35146:SF1">
    <property type="entry name" value="UPF0178 PROTEIN YAII"/>
    <property type="match status" value="1"/>
</dbReference>
<reference evidence="3 4" key="2">
    <citation type="journal article" date="2012" name="Stand. Genomic Sci.">
        <title>Complete Genome Sequence of Clostridium clariflavum DSM 19732.</title>
        <authorList>
            <person name="Izquierdo J.A."/>
            <person name="Goodwin L."/>
            <person name="Davenport K.W."/>
            <person name="Teshima H."/>
            <person name="Bruce D."/>
            <person name="Detter C."/>
            <person name="Tapia R."/>
            <person name="Han S."/>
            <person name="Land M."/>
            <person name="Hauser L."/>
            <person name="Jeffries C.D."/>
            <person name="Han J."/>
            <person name="Pitluck S."/>
            <person name="Nolan M."/>
            <person name="Chen A."/>
            <person name="Huntemann M."/>
            <person name="Mavromatis K."/>
            <person name="Mikhailova N."/>
            <person name="Liolios K."/>
            <person name="Woyke T."/>
            <person name="Lynd L.R."/>
        </authorList>
    </citation>
    <scope>NUCLEOTIDE SEQUENCE [LARGE SCALE GENOMIC DNA]</scope>
    <source>
        <strain evidence="4">DSM 19732 / NBRC 101661 / EBR45</strain>
    </source>
</reference>
<dbReference type="NCBIfam" id="NF001095">
    <property type="entry name" value="PRK00124.1"/>
    <property type="match status" value="1"/>
</dbReference>
<dbReference type="HAMAP" id="MF_00489">
    <property type="entry name" value="UPF0178"/>
    <property type="match status" value="1"/>
</dbReference>
<evidence type="ECO:0000256" key="1">
    <source>
        <dbReference type="ARBA" id="ARBA00008522"/>
    </source>
</evidence>
<dbReference type="HOGENOM" id="CLU_106619_0_0_9"/>
<dbReference type="KEGG" id="ccl:Clocl_3323"/>
<dbReference type="eggNOG" id="COG1671">
    <property type="taxonomic scope" value="Bacteria"/>
</dbReference>
<keyword evidence="4" id="KW-1185">Reference proteome</keyword>
<dbReference type="STRING" id="720554.Clocl_3323"/>
<dbReference type="RefSeq" id="WP_014256355.1">
    <property type="nucleotide sequence ID" value="NC_016627.1"/>
</dbReference>
<organism evidence="3 4">
    <name type="scientific">Acetivibrio clariflavus (strain DSM 19732 / NBRC 101661 / EBR45)</name>
    <name type="common">Clostridium clariflavum</name>
    <dbReference type="NCBI Taxonomy" id="720554"/>
    <lineage>
        <taxon>Bacteria</taxon>
        <taxon>Bacillati</taxon>
        <taxon>Bacillota</taxon>
        <taxon>Clostridia</taxon>
        <taxon>Eubacteriales</taxon>
        <taxon>Oscillospiraceae</taxon>
        <taxon>Acetivibrio</taxon>
    </lineage>
</organism>
<name>G8LWW2_ACECE</name>